<proteinExistence type="predicted"/>
<gene>
    <name evidence="1" type="ORF">GKIL_1301</name>
</gene>
<dbReference type="Proteomes" id="UP000017396">
    <property type="component" value="Chromosome"/>
</dbReference>
<dbReference type="OrthoDB" id="26670at2"/>
<dbReference type="AlphaFoldDB" id="U5QF12"/>
<dbReference type="HOGENOM" id="CLU_179781_2_0_3"/>
<name>U5QF12_GLOK1</name>
<dbReference type="STRING" id="1183438.GKIL_1301"/>
<reference evidence="1 2" key="1">
    <citation type="journal article" date="2013" name="PLoS ONE">
        <title>Cultivation and Complete Genome Sequencing of Gloeobacter kilaueensis sp. nov., from a Lava Cave in Kilauea Caldera, Hawai'i.</title>
        <authorList>
            <person name="Saw J.H."/>
            <person name="Schatz M."/>
            <person name="Brown M.V."/>
            <person name="Kunkel D.D."/>
            <person name="Foster J.S."/>
            <person name="Shick H."/>
            <person name="Christensen S."/>
            <person name="Hou S."/>
            <person name="Wan X."/>
            <person name="Donachie S.P."/>
        </authorList>
    </citation>
    <scope>NUCLEOTIDE SEQUENCE [LARGE SCALE GENOMIC DNA]</scope>
    <source>
        <strain evidence="2">JS</strain>
    </source>
</reference>
<evidence type="ECO:0000313" key="2">
    <source>
        <dbReference type="Proteomes" id="UP000017396"/>
    </source>
</evidence>
<evidence type="ECO:0000313" key="1">
    <source>
        <dbReference type="EMBL" id="AGY57547.1"/>
    </source>
</evidence>
<accession>U5QF12</accession>
<dbReference type="KEGG" id="glj:GKIL_1301"/>
<keyword evidence="2" id="KW-1185">Reference proteome</keyword>
<protein>
    <submittedName>
        <fullName evidence="1">Uncharacterized protein</fullName>
    </submittedName>
</protein>
<organism evidence="1 2">
    <name type="scientific">Gloeobacter kilaueensis (strain ATCC BAA-2537 / CCAP 1431/1 / ULC 316 / JS1)</name>
    <dbReference type="NCBI Taxonomy" id="1183438"/>
    <lineage>
        <taxon>Bacteria</taxon>
        <taxon>Bacillati</taxon>
        <taxon>Cyanobacteriota</taxon>
        <taxon>Cyanophyceae</taxon>
        <taxon>Gloeobacterales</taxon>
        <taxon>Gloeobacteraceae</taxon>
        <taxon>Gloeobacter</taxon>
    </lineage>
</organism>
<sequence length="74" mass="8504">MHSIQRKLHIGSDGLLKVHLPEARNMDVDVVIVYRTSTIEQVEEAPPAQFYGCIQDETFLRQPQNAQPERESLE</sequence>
<dbReference type="EMBL" id="CP003587">
    <property type="protein sequence ID" value="AGY57547.1"/>
    <property type="molecule type" value="Genomic_DNA"/>
</dbReference>
<dbReference type="RefSeq" id="WP_023172639.1">
    <property type="nucleotide sequence ID" value="NC_022600.1"/>
</dbReference>